<protein>
    <submittedName>
        <fullName evidence="1">Uncharacterized protein</fullName>
    </submittedName>
</protein>
<evidence type="ECO:0000313" key="1">
    <source>
        <dbReference type="EMBL" id="MPN35528.1"/>
    </source>
</evidence>
<organism evidence="1">
    <name type="scientific">bioreactor metagenome</name>
    <dbReference type="NCBI Taxonomy" id="1076179"/>
    <lineage>
        <taxon>unclassified sequences</taxon>
        <taxon>metagenomes</taxon>
        <taxon>ecological metagenomes</taxon>
    </lineage>
</organism>
<name>A0A645H966_9ZZZZ</name>
<comment type="caution">
    <text evidence="1">The sequence shown here is derived from an EMBL/GenBank/DDBJ whole genome shotgun (WGS) entry which is preliminary data.</text>
</comment>
<proteinExistence type="predicted"/>
<reference evidence="1" key="1">
    <citation type="submission" date="2019-08" db="EMBL/GenBank/DDBJ databases">
        <authorList>
            <person name="Kucharzyk K."/>
            <person name="Murdoch R.W."/>
            <person name="Higgins S."/>
            <person name="Loffler F."/>
        </authorList>
    </citation>
    <scope>NUCLEOTIDE SEQUENCE</scope>
</reference>
<dbReference type="AlphaFoldDB" id="A0A645H966"/>
<gene>
    <name evidence="1" type="ORF">SDC9_183026</name>
</gene>
<accession>A0A645H966</accession>
<sequence>MDMHVAHGGQHQLSTRIVVRQRRIRMLLILAQRNYFPVLDFNGLQRGTGVHHH</sequence>
<dbReference type="EMBL" id="VSSQ01089173">
    <property type="protein sequence ID" value="MPN35528.1"/>
    <property type="molecule type" value="Genomic_DNA"/>
</dbReference>